<dbReference type="AlphaFoldDB" id="A0A2A2I821"/>
<dbReference type="PIRSF" id="PIRSF015626">
    <property type="entry name" value="FdhD"/>
    <property type="match status" value="1"/>
</dbReference>
<keyword evidence="2 3" id="KW-0501">Molybdenum cofactor biosynthesis</keyword>
<dbReference type="Gene3D" id="3.40.140.10">
    <property type="entry name" value="Cytidine Deaminase, domain 2"/>
    <property type="match status" value="1"/>
</dbReference>
<dbReference type="GO" id="GO:0016783">
    <property type="term" value="F:sulfurtransferase activity"/>
    <property type="evidence" value="ECO:0007669"/>
    <property type="project" value="InterPro"/>
</dbReference>
<dbReference type="Gene3D" id="3.10.20.10">
    <property type="match status" value="1"/>
</dbReference>
<keyword evidence="5" id="KW-1185">Reference proteome</keyword>
<comment type="similarity">
    <text evidence="3">Belongs to the FdhD family.</text>
</comment>
<evidence type="ECO:0000313" key="4">
    <source>
        <dbReference type="EMBL" id="PAV27265.1"/>
    </source>
</evidence>
<evidence type="ECO:0000256" key="3">
    <source>
        <dbReference type="HAMAP-Rule" id="MF_00187"/>
    </source>
</evidence>
<proteinExistence type="inferred from homology"/>
<protein>
    <recommendedName>
        <fullName evidence="3">Sulfur carrier protein FdhD</fullName>
    </recommendedName>
</protein>
<evidence type="ECO:0000313" key="5">
    <source>
        <dbReference type="Proteomes" id="UP000218332"/>
    </source>
</evidence>
<dbReference type="InterPro" id="IPR003786">
    <property type="entry name" value="FdhD"/>
</dbReference>
<feature type="binding site" evidence="3">
    <location>
        <begin position="263"/>
        <end position="268"/>
    </location>
    <ligand>
        <name>Mo-bis(molybdopterin guanine dinucleotide)</name>
        <dbReference type="ChEBI" id="CHEBI:60539"/>
    </ligand>
</feature>
<dbReference type="GO" id="GO:0097163">
    <property type="term" value="F:sulfur carrier activity"/>
    <property type="evidence" value="ECO:0007669"/>
    <property type="project" value="UniProtKB-UniRule"/>
</dbReference>
<keyword evidence="4" id="KW-0808">Transferase</keyword>
<dbReference type="HAMAP" id="MF_00187">
    <property type="entry name" value="FdhD"/>
    <property type="match status" value="1"/>
</dbReference>
<dbReference type="InterPro" id="IPR016193">
    <property type="entry name" value="Cytidine_deaminase-like"/>
</dbReference>
<sequence length="277" mass="29670">MVWHDRHQDESHPGYQSARVTVRERHDDGWSERTVPDSVSEETAVALVFNGISHAVMMATPADLADFALGFSLTEGLITGPEDLFAVDVDDYGETGIELQCHIHGACMDALKRQRRSLAGRTGCGLCGRETLEAALPALPVSAPVAVPEAAVVQRALTHLDQHQRLQQMTGTIHAACWCDSQGEVRMLREDVGRHNALDKLIGALASQDVDTSDGFALVSSRGSHEMVAKAAQAHLGTLVTISGVTALAIRHAKQTGLNLIGFARRGRQVVYAGGAP</sequence>
<feature type="active site" description="Cysteine persulfide intermediate" evidence="3">
    <location>
        <position position="124"/>
    </location>
</feature>
<organism evidence="4 5">
    <name type="scientific">Tamilnaduibacter salinus</name>
    <dbReference type="NCBI Taxonomy" id="1484056"/>
    <lineage>
        <taxon>Bacteria</taxon>
        <taxon>Pseudomonadati</taxon>
        <taxon>Pseudomonadota</taxon>
        <taxon>Gammaproteobacteria</taxon>
        <taxon>Pseudomonadales</taxon>
        <taxon>Marinobacteraceae</taxon>
        <taxon>Tamilnaduibacter</taxon>
    </lineage>
</organism>
<comment type="subcellular location">
    <subcellularLocation>
        <location evidence="3">Cytoplasm</location>
    </subcellularLocation>
</comment>
<gene>
    <name evidence="3" type="primary">fdhD</name>
    <name evidence="4" type="ORF">CF392_02115</name>
</gene>
<dbReference type="Pfam" id="PF02634">
    <property type="entry name" value="FdhD-NarQ"/>
    <property type="match status" value="1"/>
</dbReference>
<evidence type="ECO:0000256" key="2">
    <source>
        <dbReference type="ARBA" id="ARBA00023150"/>
    </source>
</evidence>
<comment type="caution">
    <text evidence="4">The sequence shown here is derived from an EMBL/GenBank/DDBJ whole genome shotgun (WGS) entry which is preliminary data.</text>
</comment>
<dbReference type="SUPFAM" id="SSF53927">
    <property type="entry name" value="Cytidine deaminase-like"/>
    <property type="match status" value="1"/>
</dbReference>
<dbReference type="Proteomes" id="UP000218332">
    <property type="component" value="Unassembled WGS sequence"/>
</dbReference>
<dbReference type="GO" id="GO:0005737">
    <property type="term" value="C:cytoplasm"/>
    <property type="evidence" value="ECO:0007669"/>
    <property type="project" value="UniProtKB-SubCell"/>
</dbReference>
<reference evidence="4 5" key="1">
    <citation type="submission" date="2017-07" db="EMBL/GenBank/DDBJ databases">
        <title>Tamlnaduibacter salinus (Mi-7) genome sequencing.</title>
        <authorList>
            <person name="Verma A."/>
            <person name="Krishnamurthi S."/>
        </authorList>
    </citation>
    <scope>NUCLEOTIDE SEQUENCE [LARGE SCALE GENOMIC DNA]</scope>
    <source>
        <strain evidence="4 5">Mi-7</strain>
    </source>
</reference>
<dbReference type="NCBIfam" id="TIGR00129">
    <property type="entry name" value="fdhD_narQ"/>
    <property type="match status" value="1"/>
</dbReference>
<dbReference type="PANTHER" id="PTHR30592">
    <property type="entry name" value="FORMATE DEHYDROGENASE"/>
    <property type="match status" value="1"/>
</dbReference>
<keyword evidence="1 3" id="KW-0963">Cytoplasm</keyword>
<accession>A0A2A2I821</accession>
<dbReference type="GO" id="GO:0006777">
    <property type="term" value="P:Mo-molybdopterin cofactor biosynthetic process"/>
    <property type="evidence" value="ECO:0007669"/>
    <property type="project" value="UniProtKB-UniRule"/>
</dbReference>
<dbReference type="PANTHER" id="PTHR30592:SF1">
    <property type="entry name" value="SULFUR CARRIER PROTEIN FDHD"/>
    <property type="match status" value="1"/>
</dbReference>
<dbReference type="RefSeq" id="WP_095609809.1">
    <property type="nucleotide sequence ID" value="NZ_NMPM01000008.1"/>
</dbReference>
<name>A0A2A2I821_9GAMM</name>
<comment type="function">
    <text evidence="3">Required for formate dehydrogenase (FDH) activity. Acts as a sulfur carrier protein that transfers sulfur from IscS to the molybdenum cofactor prior to its insertion into FDH.</text>
</comment>
<dbReference type="EMBL" id="NMPM01000008">
    <property type="protein sequence ID" value="PAV27265.1"/>
    <property type="molecule type" value="Genomic_DNA"/>
</dbReference>
<evidence type="ECO:0000256" key="1">
    <source>
        <dbReference type="ARBA" id="ARBA00022490"/>
    </source>
</evidence>